<sequence length="126" mass="13164">MTTDCPDSKPKGSHSEATGEPSTSRSRSSIHLSRPSRVFQTESSTQKALICSGVALVQSLSFPSASESTESTVCCQFGQSSSTTTQVSELLPFALRPSSTFRISLSSVASSSSQSTACASLIFATK</sequence>
<evidence type="ECO:0000313" key="2">
    <source>
        <dbReference type="EMBL" id="AKN19228.1"/>
    </source>
</evidence>
<protein>
    <submittedName>
        <fullName evidence="2">Uncharacterized protein</fullName>
    </submittedName>
</protein>
<feature type="region of interest" description="Disordered" evidence="1">
    <location>
        <begin position="1"/>
        <end position="39"/>
    </location>
</feature>
<keyword evidence="2" id="KW-0614">Plasmid</keyword>
<feature type="compositionally biased region" description="Basic and acidic residues" evidence="1">
    <location>
        <begin position="1"/>
        <end position="14"/>
    </location>
</feature>
<dbReference type="AlphaFoldDB" id="A0A0H3YFB8"/>
<proteinExistence type="predicted"/>
<dbReference type="EMBL" id="KR091911">
    <property type="protein sequence ID" value="AKN19228.1"/>
    <property type="molecule type" value="Genomic_DNA"/>
</dbReference>
<feature type="compositionally biased region" description="Low complexity" evidence="1">
    <location>
        <begin position="22"/>
        <end position="37"/>
    </location>
</feature>
<organism evidence="2">
    <name type="scientific">Salmonella enterica subsp. enterica serovar Corvallis</name>
    <dbReference type="NCBI Taxonomy" id="593905"/>
    <lineage>
        <taxon>Bacteria</taxon>
        <taxon>Pseudomonadati</taxon>
        <taxon>Pseudomonadota</taxon>
        <taxon>Gammaproteobacteria</taxon>
        <taxon>Enterobacterales</taxon>
        <taxon>Enterobacteriaceae</taxon>
        <taxon>Salmonella</taxon>
    </lineage>
</organism>
<name>A0A0H3YFB8_SALET</name>
<accession>A0A0H3YFB8</accession>
<evidence type="ECO:0000256" key="1">
    <source>
        <dbReference type="SAM" id="MobiDB-lite"/>
    </source>
</evidence>
<geneLocation type="plasmid" evidence="2">
    <name>pRH-1238</name>
</geneLocation>
<reference evidence="2" key="1">
    <citation type="journal article" date="2015" name="Antimicrob. Agents Chemother.">
        <title>IncA/C Plasmid Carrying blaNDM-1, blaCMY-16, and fosA3 in a Salmonella enterica Serovar Corvallis Strain Isolated from a Migratory Wild Bird in Germany.</title>
        <authorList>
            <person name="Villa L."/>
            <person name="Guerra B."/>
            <person name="Schmoger S."/>
            <person name="Fischer J."/>
            <person name="Helmuth R."/>
            <person name="Zong Z."/>
            <person name="Garcia-Fernandez A."/>
            <person name="Carattoli A."/>
        </authorList>
    </citation>
    <scope>NUCLEOTIDE SEQUENCE</scope>
    <source>
        <strain evidence="2">RH-1238</strain>
        <plasmid evidence="2">pRH-1238</plasmid>
    </source>
</reference>